<protein>
    <submittedName>
        <fullName evidence="1">Uncharacterized protein</fullName>
    </submittedName>
</protein>
<evidence type="ECO:0000313" key="2">
    <source>
        <dbReference type="Proteomes" id="UP000075304"/>
    </source>
</evidence>
<comment type="caution">
    <text evidence="1">The sequence shown here is derived from an EMBL/GenBank/DDBJ whole genome shotgun (WGS) entry which is preliminary data.</text>
</comment>
<proteinExistence type="predicted"/>
<accession>A0A150KI89</accession>
<organism evidence="1 2">
    <name type="scientific">Heyndrickxia coagulans</name>
    <name type="common">Weizmannia coagulans</name>
    <dbReference type="NCBI Taxonomy" id="1398"/>
    <lineage>
        <taxon>Bacteria</taxon>
        <taxon>Bacillati</taxon>
        <taxon>Bacillota</taxon>
        <taxon>Bacilli</taxon>
        <taxon>Bacillales</taxon>
        <taxon>Bacillaceae</taxon>
        <taxon>Heyndrickxia</taxon>
    </lineage>
</organism>
<reference evidence="1 2" key="1">
    <citation type="submission" date="2016-01" db="EMBL/GenBank/DDBJ databases">
        <title>Genome Sequences of Twelve Sporeforming Bacillus Species Isolated from Foods.</title>
        <authorList>
            <person name="Berendsen E.M."/>
            <person name="Wells-Bennik M.H."/>
            <person name="Krawcyk A.O."/>
            <person name="De Jong A."/>
            <person name="Holsappel S."/>
            <person name="Eijlander R.T."/>
            <person name="Kuipers O.P."/>
        </authorList>
    </citation>
    <scope>NUCLEOTIDE SEQUENCE [LARGE SCALE GENOMIC DNA]</scope>
    <source>
        <strain evidence="1 2">B4099</strain>
    </source>
</reference>
<evidence type="ECO:0000313" key="1">
    <source>
        <dbReference type="EMBL" id="KYC71276.1"/>
    </source>
</evidence>
<dbReference type="PATRIC" id="fig|1398.25.peg.2183"/>
<dbReference type="Proteomes" id="UP000075304">
    <property type="component" value="Unassembled WGS sequence"/>
</dbReference>
<dbReference type="RefSeq" id="WP_181981003.1">
    <property type="nucleotide sequence ID" value="NZ_CABJCT010000022.1"/>
</dbReference>
<gene>
    <name evidence="1" type="ORF">B4099_1880</name>
</gene>
<dbReference type="AlphaFoldDB" id="A0A150KI89"/>
<dbReference type="EMBL" id="LQYI01000034">
    <property type="protein sequence ID" value="KYC71276.1"/>
    <property type="molecule type" value="Genomic_DNA"/>
</dbReference>
<name>A0A150KI89_HEYCO</name>
<sequence length="57" mass="6308">MIQAIFSTTIRLVINTMLIKMDNEFNVLDMATLPPHFWVNAVQTAEIGANAIITSTS</sequence>